<evidence type="ECO:0000313" key="2">
    <source>
        <dbReference type="Proteomes" id="UP000315471"/>
    </source>
</evidence>
<sequence>MTDDITGYFDGKAIVPDQPLKLELGQKLRVRIETVGSDEIEQIEDNIPELAKLAIERAYKEALASGLSFDERSSSKDEDICWAEWFQQGRLEK</sequence>
<dbReference type="AlphaFoldDB" id="A0A5C6DRY1"/>
<dbReference type="Proteomes" id="UP000315471">
    <property type="component" value="Unassembled WGS sequence"/>
</dbReference>
<name>A0A5C6DRY1_9BACT</name>
<dbReference type="EMBL" id="SJPY01000007">
    <property type="protein sequence ID" value="TWU37519.1"/>
    <property type="molecule type" value="Genomic_DNA"/>
</dbReference>
<keyword evidence="2" id="KW-1185">Reference proteome</keyword>
<dbReference type="RefSeq" id="WP_146601505.1">
    <property type="nucleotide sequence ID" value="NZ_SJPY01000007.1"/>
</dbReference>
<organism evidence="1 2">
    <name type="scientific">Novipirellula aureliae</name>
    <dbReference type="NCBI Taxonomy" id="2527966"/>
    <lineage>
        <taxon>Bacteria</taxon>
        <taxon>Pseudomonadati</taxon>
        <taxon>Planctomycetota</taxon>
        <taxon>Planctomycetia</taxon>
        <taxon>Pirellulales</taxon>
        <taxon>Pirellulaceae</taxon>
        <taxon>Novipirellula</taxon>
    </lineage>
</organism>
<reference evidence="1 2" key="1">
    <citation type="submission" date="2019-02" db="EMBL/GenBank/DDBJ databases">
        <title>Deep-cultivation of Planctomycetes and their phenomic and genomic characterization uncovers novel biology.</title>
        <authorList>
            <person name="Wiegand S."/>
            <person name="Jogler M."/>
            <person name="Boedeker C."/>
            <person name="Pinto D."/>
            <person name="Vollmers J."/>
            <person name="Rivas-Marin E."/>
            <person name="Kohn T."/>
            <person name="Peeters S.H."/>
            <person name="Heuer A."/>
            <person name="Rast P."/>
            <person name="Oberbeckmann S."/>
            <person name="Bunk B."/>
            <person name="Jeske O."/>
            <person name="Meyerdierks A."/>
            <person name="Storesund J.E."/>
            <person name="Kallscheuer N."/>
            <person name="Luecker S."/>
            <person name="Lage O.M."/>
            <person name="Pohl T."/>
            <person name="Merkel B.J."/>
            <person name="Hornburger P."/>
            <person name="Mueller R.-W."/>
            <person name="Bruemmer F."/>
            <person name="Labrenz M."/>
            <person name="Spormann A.M."/>
            <person name="Op Den Camp H."/>
            <person name="Overmann J."/>
            <person name="Amann R."/>
            <person name="Jetten M.S.M."/>
            <person name="Mascher T."/>
            <person name="Medema M.H."/>
            <person name="Devos D.P."/>
            <person name="Kaster A.-K."/>
            <person name="Ovreas L."/>
            <person name="Rohde M."/>
            <person name="Galperin M.Y."/>
            <person name="Jogler C."/>
        </authorList>
    </citation>
    <scope>NUCLEOTIDE SEQUENCE [LARGE SCALE GENOMIC DNA]</scope>
    <source>
        <strain evidence="1 2">Q31b</strain>
    </source>
</reference>
<evidence type="ECO:0000313" key="1">
    <source>
        <dbReference type="EMBL" id="TWU37519.1"/>
    </source>
</evidence>
<protein>
    <recommendedName>
        <fullName evidence="3">DUF104 domain-containing protein</fullName>
    </recommendedName>
</protein>
<proteinExistence type="predicted"/>
<gene>
    <name evidence="1" type="ORF">Q31b_43070</name>
</gene>
<dbReference type="OrthoDB" id="289370at2"/>
<comment type="caution">
    <text evidence="1">The sequence shown here is derived from an EMBL/GenBank/DDBJ whole genome shotgun (WGS) entry which is preliminary data.</text>
</comment>
<accession>A0A5C6DRY1</accession>
<evidence type="ECO:0008006" key="3">
    <source>
        <dbReference type="Google" id="ProtNLM"/>
    </source>
</evidence>